<proteinExistence type="predicted"/>
<organism evidence="2 3">
    <name type="scientific">Immersiella caudata</name>
    <dbReference type="NCBI Taxonomy" id="314043"/>
    <lineage>
        <taxon>Eukaryota</taxon>
        <taxon>Fungi</taxon>
        <taxon>Dikarya</taxon>
        <taxon>Ascomycota</taxon>
        <taxon>Pezizomycotina</taxon>
        <taxon>Sordariomycetes</taxon>
        <taxon>Sordariomycetidae</taxon>
        <taxon>Sordariales</taxon>
        <taxon>Lasiosphaeriaceae</taxon>
        <taxon>Immersiella</taxon>
    </lineage>
</organism>
<dbReference type="InterPro" id="IPR052895">
    <property type="entry name" value="HetReg/Transcr_Mod"/>
</dbReference>
<dbReference type="PANTHER" id="PTHR24148:SF73">
    <property type="entry name" value="HET DOMAIN PROTEIN (AFU_ORTHOLOGUE AFUA_8G01020)"/>
    <property type="match status" value="1"/>
</dbReference>
<dbReference type="InterPro" id="IPR010730">
    <property type="entry name" value="HET"/>
</dbReference>
<reference evidence="2" key="1">
    <citation type="submission" date="2023-06" db="EMBL/GenBank/DDBJ databases">
        <title>Genome-scale phylogeny and comparative genomics of the fungal order Sordariales.</title>
        <authorList>
            <consortium name="Lawrence Berkeley National Laboratory"/>
            <person name="Hensen N."/>
            <person name="Bonometti L."/>
            <person name="Westerberg I."/>
            <person name="Brannstrom I.O."/>
            <person name="Guillou S."/>
            <person name="Cros-Aarteil S."/>
            <person name="Calhoun S."/>
            <person name="Haridas S."/>
            <person name="Kuo A."/>
            <person name="Mondo S."/>
            <person name="Pangilinan J."/>
            <person name="Riley R."/>
            <person name="Labutti K."/>
            <person name="Andreopoulos B."/>
            <person name="Lipzen A."/>
            <person name="Chen C."/>
            <person name="Yanf M."/>
            <person name="Daum C."/>
            <person name="Ng V."/>
            <person name="Clum A."/>
            <person name="Steindorff A."/>
            <person name="Ohm R."/>
            <person name="Martin F."/>
            <person name="Silar P."/>
            <person name="Natvig D."/>
            <person name="Lalanne C."/>
            <person name="Gautier V."/>
            <person name="Ament-Velasquez S.L."/>
            <person name="Kruys A."/>
            <person name="Hutchinson M.I."/>
            <person name="Powell A.J."/>
            <person name="Barry K."/>
            <person name="Miller A.N."/>
            <person name="Grigoriev I.V."/>
            <person name="Debuchy R."/>
            <person name="Gladieux P."/>
            <person name="Thoren M.H."/>
            <person name="Johannesson H."/>
        </authorList>
    </citation>
    <scope>NUCLEOTIDE SEQUENCE</scope>
    <source>
        <strain evidence="2">CBS 606.72</strain>
    </source>
</reference>
<dbReference type="EMBL" id="JAULSU010000001">
    <property type="protein sequence ID" value="KAK0634086.1"/>
    <property type="molecule type" value="Genomic_DNA"/>
</dbReference>
<dbReference type="AlphaFoldDB" id="A0AA40CCT4"/>
<protein>
    <recommendedName>
        <fullName evidence="1">Heterokaryon incompatibility domain-containing protein</fullName>
    </recommendedName>
</protein>
<sequence length="412" mass="47795">MPQARGSPPFAYTQKARADQICLLEPVYSASRRPQFKIGYFLRIEAPPYTAVSHTWSHGAKDGEVLLDDNSGWLKRKCDITKGPNGQSSYRLNSSTWTHIWVDSICINQDDTVEKTVQVGRMDRTYMEAESVSVWLGGIRCLSSWEEEIESLLKHRYWSRTWVIQEFLLGKNITLHCGQFYYPEDCIDLESFIDLAPDSSTNTAGTDTFSFAYSLLKAKMNRIEQQPLSVLMERHQHSMCDHPRDKVFSLLSLMPPLERGLIQRFLPDYKLPVEMVIILTLLHLVHCESQTLEQACEKVFLAFGIRDPKQQRPLSQVAATPWLGAWYLENTTRRDKMLYKFLWKRLRPRESFEEGQQRFPHCSYTNREREQDEAVAKDQKRQVQIYRWKENAKIGGIAAGGIAAVGWWFGLW</sequence>
<feature type="domain" description="Heterokaryon incompatibility" evidence="1">
    <location>
        <begin position="49"/>
        <end position="138"/>
    </location>
</feature>
<dbReference type="Proteomes" id="UP001175000">
    <property type="component" value="Unassembled WGS sequence"/>
</dbReference>
<gene>
    <name evidence="2" type="ORF">B0T14DRAFT_508358</name>
</gene>
<evidence type="ECO:0000313" key="3">
    <source>
        <dbReference type="Proteomes" id="UP001175000"/>
    </source>
</evidence>
<keyword evidence="3" id="KW-1185">Reference proteome</keyword>
<evidence type="ECO:0000259" key="1">
    <source>
        <dbReference type="Pfam" id="PF06985"/>
    </source>
</evidence>
<comment type="caution">
    <text evidence="2">The sequence shown here is derived from an EMBL/GenBank/DDBJ whole genome shotgun (WGS) entry which is preliminary data.</text>
</comment>
<evidence type="ECO:0000313" key="2">
    <source>
        <dbReference type="EMBL" id="KAK0634086.1"/>
    </source>
</evidence>
<name>A0AA40CCT4_9PEZI</name>
<dbReference type="Pfam" id="PF06985">
    <property type="entry name" value="HET"/>
    <property type="match status" value="1"/>
</dbReference>
<accession>A0AA40CCT4</accession>
<dbReference type="PANTHER" id="PTHR24148">
    <property type="entry name" value="ANKYRIN REPEAT DOMAIN-CONTAINING PROTEIN 39 HOMOLOG-RELATED"/>
    <property type="match status" value="1"/>
</dbReference>